<sequence>MFRVGHGDLDDVYSLGMSTADCSECRPLDLQRAPGTNHPNRTLPFLPLLLIPHSAWASILQWPGAGTGTGRDHGHCLASKQPAHHLPSLLIPYPTTIPQLPPCDQPSSPPS</sequence>
<name>A0ABR4IBP7_9EURO</name>
<comment type="caution">
    <text evidence="1">The sequence shown here is derived from an EMBL/GenBank/DDBJ whole genome shotgun (WGS) entry which is preliminary data.</text>
</comment>
<proteinExistence type="predicted"/>
<reference evidence="1 2" key="1">
    <citation type="submission" date="2024-07" db="EMBL/GenBank/DDBJ databases">
        <title>Section-level genome sequencing and comparative genomics of Aspergillus sections Usti and Cavernicolus.</title>
        <authorList>
            <consortium name="Lawrence Berkeley National Laboratory"/>
            <person name="Nybo J.L."/>
            <person name="Vesth T.C."/>
            <person name="Theobald S."/>
            <person name="Frisvad J.C."/>
            <person name="Larsen T.O."/>
            <person name="Kjaerboelling I."/>
            <person name="Rothschild-Mancinelli K."/>
            <person name="Lyhne E.K."/>
            <person name="Kogle M.E."/>
            <person name="Barry K."/>
            <person name="Clum A."/>
            <person name="Na H."/>
            <person name="Ledsgaard L."/>
            <person name="Lin J."/>
            <person name="Lipzen A."/>
            <person name="Kuo A."/>
            <person name="Riley R."/>
            <person name="Mondo S."/>
            <person name="LaButti K."/>
            <person name="Haridas S."/>
            <person name="Pangalinan J."/>
            <person name="Salamov A.A."/>
            <person name="Simmons B.A."/>
            <person name="Magnuson J.K."/>
            <person name="Chen J."/>
            <person name="Drula E."/>
            <person name="Henrissat B."/>
            <person name="Wiebenga A."/>
            <person name="Lubbers R.J."/>
            <person name="Gomes A.C."/>
            <person name="Makela M.R."/>
            <person name="Stajich J."/>
            <person name="Grigoriev I.V."/>
            <person name="Mortensen U.H."/>
            <person name="De vries R.P."/>
            <person name="Baker S.E."/>
            <person name="Andersen M.R."/>
        </authorList>
    </citation>
    <scope>NUCLEOTIDE SEQUENCE [LARGE SCALE GENOMIC DNA]</scope>
    <source>
        <strain evidence="1 2">CBS 600.67</strain>
    </source>
</reference>
<dbReference type="EMBL" id="JBFXLS010000039">
    <property type="protein sequence ID" value="KAL2825047.1"/>
    <property type="molecule type" value="Genomic_DNA"/>
</dbReference>
<gene>
    <name evidence="1" type="ORF">BDW59DRAFT_146744</name>
</gene>
<dbReference type="Proteomes" id="UP001610335">
    <property type="component" value="Unassembled WGS sequence"/>
</dbReference>
<evidence type="ECO:0000313" key="1">
    <source>
        <dbReference type="EMBL" id="KAL2825047.1"/>
    </source>
</evidence>
<keyword evidence="2" id="KW-1185">Reference proteome</keyword>
<accession>A0ABR4IBP7</accession>
<organism evidence="1 2">
    <name type="scientific">Aspergillus cavernicola</name>
    <dbReference type="NCBI Taxonomy" id="176166"/>
    <lineage>
        <taxon>Eukaryota</taxon>
        <taxon>Fungi</taxon>
        <taxon>Dikarya</taxon>
        <taxon>Ascomycota</taxon>
        <taxon>Pezizomycotina</taxon>
        <taxon>Eurotiomycetes</taxon>
        <taxon>Eurotiomycetidae</taxon>
        <taxon>Eurotiales</taxon>
        <taxon>Aspergillaceae</taxon>
        <taxon>Aspergillus</taxon>
        <taxon>Aspergillus subgen. Nidulantes</taxon>
    </lineage>
</organism>
<protein>
    <submittedName>
        <fullName evidence="1">Uncharacterized protein</fullName>
    </submittedName>
</protein>
<evidence type="ECO:0000313" key="2">
    <source>
        <dbReference type="Proteomes" id="UP001610335"/>
    </source>
</evidence>